<evidence type="ECO:0000256" key="7">
    <source>
        <dbReference type="ARBA" id="ARBA00022779"/>
    </source>
</evidence>
<dbReference type="PANTHER" id="PTHR35091:SF2">
    <property type="entry name" value="FLAGELLAR PROTEIN FLIL"/>
    <property type="match status" value="1"/>
</dbReference>
<dbReference type="GO" id="GO:0005886">
    <property type="term" value="C:plasma membrane"/>
    <property type="evidence" value="ECO:0007669"/>
    <property type="project" value="UniProtKB-SubCell"/>
</dbReference>
<evidence type="ECO:0000256" key="10">
    <source>
        <dbReference type="RuleBase" id="RU364125"/>
    </source>
</evidence>
<feature type="region of interest" description="Disordered" evidence="11">
    <location>
        <begin position="109"/>
        <end position="131"/>
    </location>
</feature>
<sequence>MASSTDVGAGEATVEAPAAAKLPLVPLIAAMVVSVVIGAGTVGGAMFYMLKTGKIGGGSAAITKVEAHEAVAPKTHAIALEPILVNLADPGGRAYLRLGLTLRVMDDEPVKGEKPKEEKVEKGVPKGPSEAETAVRDTVLTVLGQQTADGLLEPEGKEALKDKLRVALAAHNPTLKVTDLFFSEFLVQR</sequence>
<evidence type="ECO:0000256" key="6">
    <source>
        <dbReference type="ARBA" id="ARBA00022692"/>
    </source>
</evidence>
<dbReference type="Pfam" id="PF03748">
    <property type="entry name" value="FliL"/>
    <property type="match status" value="1"/>
</dbReference>
<dbReference type="EMBL" id="RDSM01000002">
    <property type="protein sequence ID" value="RXH56610.1"/>
    <property type="molecule type" value="Genomic_DNA"/>
</dbReference>
<evidence type="ECO:0000256" key="4">
    <source>
        <dbReference type="ARBA" id="ARBA00022475"/>
    </source>
</evidence>
<reference evidence="12 13" key="1">
    <citation type="submission" date="2018-11" db="EMBL/GenBank/DDBJ databases">
        <authorList>
            <person name="Mardanov A.V."/>
            <person name="Ravin N.V."/>
            <person name="Dedysh S.N."/>
        </authorList>
    </citation>
    <scope>NUCLEOTIDE SEQUENCE [LARGE SCALE GENOMIC DNA]</scope>
    <source>
        <strain evidence="12 13">AF10</strain>
    </source>
</reference>
<keyword evidence="5 10" id="KW-0145">Chemotaxis</keyword>
<evidence type="ECO:0000256" key="11">
    <source>
        <dbReference type="SAM" id="MobiDB-lite"/>
    </source>
</evidence>
<evidence type="ECO:0000256" key="5">
    <source>
        <dbReference type="ARBA" id="ARBA00022500"/>
    </source>
</evidence>
<protein>
    <recommendedName>
        <fullName evidence="10">Flagellar protein FliL</fullName>
    </recommendedName>
</protein>
<dbReference type="AlphaFoldDB" id="A0A4Q0T2G9"/>
<comment type="similarity">
    <text evidence="3 10">Belongs to the FliL family.</text>
</comment>
<keyword evidence="7 10" id="KW-0283">Flagellar rotation</keyword>
<comment type="function">
    <text evidence="1 10">Controls the rotational direction of flagella during chemotaxis.</text>
</comment>
<keyword evidence="9 10" id="KW-0472">Membrane</keyword>
<gene>
    <name evidence="12" type="ORF">GRAN_3467</name>
</gene>
<dbReference type="GO" id="GO:0006935">
    <property type="term" value="P:chemotaxis"/>
    <property type="evidence" value="ECO:0007669"/>
    <property type="project" value="UniProtKB-KW"/>
</dbReference>
<evidence type="ECO:0000313" key="12">
    <source>
        <dbReference type="EMBL" id="RXH56610.1"/>
    </source>
</evidence>
<organism evidence="12 13">
    <name type="scientific">Granulicella sibirica</name>
    <dbReference type="NCBI Taxonomy" id="2479048"/>
    <lineage>
        <taxon>Bacteria</taxon>
        <taxon>Pseudomonadati</taxon>
        <taxon>Acidobacteriota</taxon>
        <taxon>Terriglobia</taxon>
        <taxon>Terriglobales</taxon>
        <taxon>Acidobacteriaceae</taxon>
        <taxon>Granulicella</taxon>
    </lineage>
</organism>
<evidence type="ECO:0000256" key="1">
    <source>
        <dbReference type="ARBA" id="ARBA00002254"/>
    </source>
</evidence>
<evidence type="ECO:0000313" key="13">
    <source>
        <dbReference type="Proteomes" id="UP000289437"/>
    </source>
</evidence>
<evidence type="ECO:0000256" key="3">
    <source>
        <dbReference type="ARBA" id="ARBA00008281"/>
    </source>
</evidence>
<evidence type="ECO:0000256" key="8">
    <source>
        <dbReference type="ARBA" id="ARBA00022989"/>
    </source>
</evidence>
<comment type="caution">
    <text evidence="12">The sequence shown here is derived from an EMBL/GenBank/DDBJ whole genome shotgun (WGS) entry which is preliminary data.</text>
</comment>
<keyword evidence="8 10" id="KW-1133">Transmembrane helix</keyword>
<name>A0A4Q0T2G9_9BACT</name>
<feature type="compositionally biased region" description="Basic and acidic residues" evidence="11">
    <location>
        <begin position="109"/>
        <end position="124"/>
    </location>
</feature>
<keyword evidence="6 10" id="KW-0812">Transmembrane</keyword>
<dbReference type="GO" id="GO:0071978">
    <property type="term" value="P:bacterial-type flagellum-dependent swarming motility"/>
    <property type="evidence" value="ECO:0007669"/>
    <property type="project" value="TreeGrafter"/>
</dbReference>
<dbReference type="InterPro" id="IPR005503">
    <property type="entry name" value="FliL"/>
</dbReference>
<evidence type="ECO:0000256" key="9">
    <source>
        <dbReference type="ARBA" id="ARBA00023136"/>
    </source>
</evidence>
<dbReference type="Proteomes" id="UP000289437">
    <property type="component" value="Unassembled WGS sequence"/>
</dbReference>
<dbReference type="PANTHER" id="PTHR35091">
    <property type="entry name" value="FLAGELLAR PROTEIN FLIL"/>
    <property type="match status" value="1"/>
</dbReference>
<evidence type="ECO:0000256" key="2">
    <source>
        <dbReference type="ARBA" id="ARBA00004162"/>
    </source>
</evidence>
<comment type="subcellular location">
    <subcellularLocation>
        <location evidence="2">Cell membrane</location>
        <topology evidence="2">Single-pass membrane protein</topology>
    </subcellularLocation>
</comment>
<keyword evidence="4 10" id="KW-1003">Cell membrane</keyword>
<proteinExistence type="inferred from homology"/>
<keyword evidence="13" id="KW-1185">Reference proteome</keyword>
<feature type="transmembrane region" description="Helical" evidence="10">
    <location>
        <begin position="27"/>
        <end position="50"/>
    </location>
</feature>
<accession>A0A4Q0T2G9</accession>
<dbReference type="GO" id="GO:0009425">
    <property type="term" value="C:bacterial-type flagellum basal body"/>
    <property type="evidence" value="ECO:0007669"/>
    <property type="project" value="InterPro"/>
</dbReference>
<reference evidence="13" key="2">
    <citation type="submission" date="2019-02" db="EMBL/GenBank/DDBJ databases">
        <title>Granulicella sibirica sp. nov., a psychrotolerant acidobacterium isolated from an organic soil layer in forested tundra, West Siberia.</title>
        <authorList>
            <person name="Oshkin I.Y."/>
            <person name="Kulichevskaya I.S."/>
            <person name="Rijpstra W.I.C."/>
            <person name="Sinninghe Damste J.S."/>
            <person name="Rakitin A.L."/>
            <person name="Ravin N.V."/>
            <person name="Dedysh S.N."/>
        </authorList>
    </citation>
    <scope>NUCLEOTIDE SEQUENCE [LARGE SCALE GENOMIC DNA]</scope>
    <source>
        <strain evidence="13">AF10</strain>
    </source>
</reference>